<sequence>MKVVLPFVFLLIVFGCSPARRINRDLRTKSAYNDHFTGVALYDPVQQRALIEYNADKSFTPASNTKLFSLYAGLLALRDSLPVLRYVIRNDSLIFWGTGNPLLLHPDLPDTTALVFLRNRPERLFFSPANYDGPRFGSGWAWDDYNDDYSPELASLPIYGNVVRFTSGSVNPSRFVDSTNVSTKAAGGVHRAEVSNQFVRSSGGKSTRQDVPFRWSATLAAQLLSDTLHRPVGVVNVPVESNARLLRGSPSDSLYKRMLHVSDNQFAEQVLFMASAEHTSGKLNPTAEIRWLLDSVLHYSATSGGRTPAKWVDGSGLSRYNLFTPNIFIDLLGRIYSKVPQRRLFGLLPVGPRIATGQSATLRIPMANEKSYVFAKSGSMTGVYNLSGYVLTKRNKLLYFSIMHNNFTQPVSEMRRRTAALLEEIHERL</sequence>
<dbReference type="EC" id="3.4.16.4" evidence="3"/>
<evidence type="ECO:0000256" key="2">
    <source>
        <dbReference type="ARBA" id="ARBA00022801"/>
    </source>
</evidence>
<dbReference type="EMBL" id="JBHUOM010000001">
    <property type="protein sequence ID" value="MFD2932306.1"/>
    <property type="molecule type" value="Genomic_DNA"/>
</dbReference>
<evidence type="ECO:0000256" key="1">
    <source>
        <dbReference type="ARBA" id="ARBA00006096"/>
    </source>
</evidence>
<keyword evidence="2 3" id="KW-0378">Hydrolase</keyword>
<comment type="similarity">
    <text evidence="1">Belongs to the peptidase S13 family.</text>
</comment>
<evidence type="ECO:0000313" key="3">
    <source>
        <dbReference type="EMBL" id="MFD2932306.1"/>
    </source>
</evidence>
<keyword evidence="4" id="KW-1185">Reference proteome</keyword>
<dbReference type="RefSeq" id="WP_381496508.1">
    <property type="nucleotide sequence ID" value="NZ_JBHUOM010000001.1"/>
</dbReference>
<dbReference type="PRINTS" id="PR00922">
    <property type="entry name" value="DADACBPTASE3"/>
</dbReference>
<dbReference type="SUPFAM" id="SSF56601">
    <property type="entry name" value="beta-lactamase/transpeptidase-like"/>
    <property type="match status" value="1"/>
</dbReference>
<organism evidence="3 4">
    <name type="scientific">Spirosoma flavum</name>
    <dbReference type="NCBI Taxonomy" id="2048557"/>
    <lineage>
        <taxon>Bacteria</taxon>
        <taxon>Pseudomonadati</taxon>
        <taxon>Bacteroidota</taxon>
        <taxon>Cytophagia</taxon>
        <taxon>Cytophagales</taxon>
        <taxon>Cytophagaceae</taxon>
        <taxon>Spirosoma</taxon>
    </lineage>
</organism>
<reference evidence="4" key="1">
    <citation type="journal article" date="2019" name="Int. J. Syst. Evol. Microbiol.">
        <title>The Global Catalogue of Microorganisms (GCM) 10K type strain sequencing project: providing services to taxonomists for standard genome sequencing and annotation.</title>
        <authorList>
            <consortium name="The Broad Institute Genomics Platform"/>
            <consortium name="The Broad Institute Genome Sequencing Center for Infectious Disease"/>
            <person name="Wu L."/>
            <person name="Ma J."/>
        </authorList>
    </citation>
    <scope>NUCLEOTIDE SEQUENCE [LARGE SCALE GENOMIC DNA]</scope>
    <source>
        <strain evidence="4">KCTC 52490</strain>
    </source>
</reference>
<gene>
    <name evidence="3" type="ORF">ACFS25_00850</name>
</gene>
<dbReference type="PANTHER" id="PTHR30023:SF0">
    <property type="entry name" value="PENICILLIN-SENSITIVE CARBOXYPEPTIDASE A"/>
    <property type="match status" value="1"/>
</dbReference>
<comment type="caution">
    <text evidence="3">The sequence shown here is derived from an EMBL/GenBank/DDBJ whole genome shotgun (WGS) entry which is preliminary data.</text>
</comment>
<keyword evidence="3" id="KW-0121">Carboxypeptidase</keyword>
<dbReference type="Proteomes" id="UP001597512">
    <property type="component" value="Unassembled WGS sequence"/>
</dbReference>
<name>A0ABW6AAL4_9BACT</name>
<dbReference type="GO" id="GO:0009002">
    <property type="term" value="F:serine-type D-Ala-D-Ala carboxypeptidase activity"/>
    <property type="evidence" value="ECO:0007669"/>
    <property type="project" value="UniProtKB-EC"/>
</dbReference>
<protein>
    <submittedName>
        <fullName evidence="3">D-alanyl-D-alanine carboxypeptidase</fullName>
        <ecNumber evidence="3">3.4.16.4</ecNumber>
    </submittedName>
</protein>
<proteinExistence type="inferred from homology"/>
<keyword evidence="3" id="KW-0645">Protease</keyword>
<dbReference type="PANTHER" id="PTHR30023">
    <property type="entry name" value="D-ALANYL-D-ALANINE CARBOXYPEPTIDASE"/>
    <property type="match status" value="1"/>
</dbReference>
<dbReference type="PROSITE" id="PS51257">
    <property type="entry name" value="PROKAR_LIPOPROTEIN"/>
    <property type="match status" value="1"/>
</dbReference>
<dbReference type="InterPro" id="IPR012338">
    <property type="entry name" value="Beta-lactam/transpept-like"/>
</dbReference>
<dbReference type="InterPro" id="IPR000667">
    <property type="entry name" value="Peptidase_S13"/>
</dbReference>
<accession>A0ABW6AAL4</accession>
<dbReference type="Gene3D" id="3.40.710.10">
    <property type="entry name" value="DD-peptidase/beta-lactamase superfamily"/>
    <property type="match status" value="2"/>
</dbReference>
<dbReference type="Pfam" id="PF02113">
    <property type="entry name" value="Peptidase_S13"/>
    <property type="match status" value="1"/>
</dbReference>
<evidence type="ECO:0000313" key="4">
    <source>
        <dbReference type="Proteomes" id="UP001597512"/>
    </source>
</evidence>